<evidence type="ECO:0000313" key="2">
    <source>
        <dbReference type="EMBL" id="KAK4185703.1"/>
    </source>
</evidence>
<reference evidence="2" key="1">
    <citation type="journal article" date="2023" name="Mol. Phylogenet. Evol.">
        <title>Genome-scale phylogeny and comparative genomics of the fungal order Sordariales.</title>
        <authorList>
            <person name="Hensen N."/>
            <person name="Bonometti L."/>
            <person name="Westerberg I."/>
            <person name="Brannstrom I.O."/>
            <person name="Guillou S."/>
            <person name="Cros-Aarteil S."/>
            <person name="Calhoun S."/>
            <person name="Haridas S."/>
            <person name="Kuo A."/>
            <person name="Mondo S."/>
            <person name="Pangilinan J."/>
            <person name="Riley R."/>
            <person name="LaButti K."/>
            <person name="Andreopoulos B."/>
            <person name="Lipzen A."/>
            <person name="Chen C."/>
            <person name="Yan M."/>
            <person name="Daum C."/>
            <person name="Ng V."/>
            <person name="Clum A."/>
            <person name="Steindorff A."/>
            <person name="Ohm R.A."/>
            <person name="Martin F."/>
            <person name="Silar P."/>
            <person name="Natvig D.O."/>
            <person name="Lalanne C."/>
            <person name="Gautier V."/>
            <person name="Ament-Velasquez S.L."/>
            <person name="Kruys A."/>
            <person name="Hutchinson M.I."/>
            <person name="Powell A.J."/>
            <person name="Barry K."/>
            <person name="Miller A.N."/>
            <person name="Grigoriev I.V."/>
            <person name="Debuchy R."/>
            <person name="Gladieux P."/>
            <person name="Hiltunen Thoren M."/>
            <person name="Johannesson H."/>
        </authorList>
    </citation>
    <scope>NUCLEOTIDE SEQUENCE</scope>
    <source>
        <strain evidence="2">PSN309</strain>
    </source>
</reference>
<dbReference type="AlphaFoldDB" id="A0AAN6WP21"/>
<keyword evidence="3" id="KW-1185">Reference proteome</keyword>
<feature type="signal peptide" evidence="1">
    <location>
        <begin position="1"/>
        <end position="21"/>
    </location>
</feature>
<feature type="chain" id="PRO_5042939574" evidence="1">
    <location>
        <begin position="22"/>
        <end position="393"/>
    </location>
</feature>
<dbReference type="Proteomes" id="UP001302126">
    <property type="component" value="Unassembled WGS sequence"/>
</dbReference>
<organism evidence="2 3">
    <name type="scientific">Podospora australis</name>
    <dbReference type="NCBI Taxonomy" id="1536484"/>
    <lineage>
        <taxon>Eukaryota</taxon>
        <taxon>Fungi</taxon>
        <taxon>Dikarya</taxon>
        <taxon>Ascomycota</taxon>
        <taxon>Pezizomycotina</taxon>
        <taxon>Sordariomycetes</taxon>
        <taxon>Sordariomycetidae</taxon>
        <taxon>Sordariales</taxon>
        <taxon>Podosporaceae</taxon>
        <taxon>Podospora</taxon>
    </lineage>
</organism>
<protein>
    <submittedName>
        <fullName evidence="2">Uncharacterized protein</fullName>
    </submittedName>
</protein>
<dbReference type="EMBL" id="MU864442">
    <property type="protein sequence ID" value="KAK4185703.1"/>
    <property type="molecule type" value="Genomic_DNA"/>
</dbReference>
<comment type="caution">
    <text evidence="2">The sequence shown here is derived from an EMBL/GenBank/DDBJ whole genome shotgun (WGS) entry which is preliminary data.</text>
</comment>
<evidence type="ECO:0000313" key="3">
    <source>
        <dbReference type="Proteomes" id="UP001302126"/>
    </source>
</evidence>
<reference evidence="2" key="2">
    <citation type="submission" date="2023-05" db="EMBL/GenBank/DDBJ databases">
        <authorList>
            <consortium name="Lawrence Berkeley National Laboratory"/>
            <person name="Steindorff A."/>
            <person name="Hensen N."/>
            <person name="Bonometti L."/>
            <person name="Westerberg I."/>
            <person name="Brannstrom I.O."/>
            <person name="Guillou S."/>
            <person name="Cros-Aarteil S."/>
            <person name="Calhoun S."/>
            <person name="Haridas S."/>
            <person name="Kuo A."/>
            <person name="Mondo S."/>
            <person name="Pangilinan J."/>
            <person name="Riley R."/>
            <person name="Labutti K."/>
            <person name="Andreopoulos B."/>
            <person name="Lipzen A."/>
            <person name="Chen C."/>
            <person name="Yanf M."/>
            <person name="Daum C."/>
            <person name="Ng V."/>
            <person name="Clum A."/>
            <person name="Ohm R."/>
            <person name="Martin F."/>
            <person name="Silar P."/>
            <person name="Natvig D."/>
            <person name="Lalanne C."/>
            <person name="Gautier V."/>
            <person name="Ament-Velasquez S.L."/>
            <person name="Kruys A."/>
            <person name="Hutchinson M.I."/>
            <person name="Powell A.J."/>
            <person name="Barry K."/>
            <person name="Miller A.N."/>
            <person name="Grigoriev I.V."/>
            <person name="Debuchy R."/>
            <person name="Gladieux P."/>
            <person name="Thoren M.H."/>
            <person name="Johannesson H."/>
        </authorList>
    </citation>
    <scope>NUCLEOTIDE SEQUENCE</scope>
    <source>
        <strain evidence="2">PSN309</strain>
    </source>
</reference>
<keyword evidence="1" id="KW-0732">Signal</keyword>
<gene>
    <name evidence="2" type="ORF">QBC35DRAFT_476116</name>
</gene>
<proteinExistence type="predicted"/>
<evidence type="ECO:0000256" key="1">
    <source>
        <dbReference type="SAM" id="SignalP"/>
    </source>
</evidence>
<name>A0AAN6WP21_9PEZI</name>
<sequence>MNHLGFLWALVMLCFARLGASLGGYATPYQYWIHPQSTQKDPGFESYVTDALYMVRSAYSRVNDIYDGDFMGIFWLIFKIAPWTTTQFNIPDFIQEAWGGPHPRTAQQIVNDTMFSMTWEWVHNVDNGNQAHLQFWCDNGARYVKAPDKTGYSYDPANGVYIEDAGEHTQDCIDPDQVTFALTSPNIRAFDPSSDGTIPLWVTTIDICDDLWGHLNRNPVMPNGVPVPRSLDQWHQLNEYDISNLGDLSIVMKLTTQQALFDPEAYAYLGLWAAMADQTPHWGNKPGQRRKPRREAGYTIDRSWAQLPDDVKWQDMVPDPQYGQTPNWGFLGAIVTYQYITGTKNPRPPRAASRASDSTANFVNATHMHDNVGPAKYLNDTTLGLGSLLQISN</sequence>
<accession>A0AAN6WP21</accession>